<dbReference type="EMBL" id="CP058559">
    <property type="protein sequence ID" value="QNO16518.1"/>
    <property type="molecule type" value="Genomic_DNA"/>
</dbReference>
<dbReference type="Proteomes" id="UP000516160">
    <property type="component" value="Chromosome"/>
</dbReference>
<evidence type="ECO:0000313" key="3">
    <source>
        <dbReference type="Proteomes" id="UP000516160"/>
    </source>
</evidence>
<accession>A0A7G9WCV6</accession>
<dbReference type="PRINTS" id="PR00449">
    <property type="entry name" value="RASTRNSFRMNG"/>
</dbReference>
<dbReference type="KEGG" id="acae:HYG86_17935"/>
<dbReference type="CDD" id="cd00882">
    <property type="entry name" value="Ras_like_GTPase"/>
    <property type="match status" value="1"/>
</dbReference>
<dbReference type="SUPFAM" id="SSF52540">
    <property type="entry name" value="P-loop containing nucleoside triphosphate hydrolases"/>
    <property type="match status" value="1"/>
</dbReference>
<dbReference type="AlphaFoldDB" id="A0A7G9WCV6"/>
<organism evidence="2 3">
    <name type="scientific">Alkalicella caledoniensis</name>
    <dbReference type="NCBI Taxonomy" id="2731377"/>
    <lineage>
        <taxon>Bacteria</taxon>
        <taxon>Bacillati</taxon>
        <taxon>Bacillota</taxon>
        <taxon>Clostridia</taxon>
        <taxon>Eubacteriales</taxon>
        <taxon>Proteinivoracaceae</taxon>
        <taxon>Alkalicella</taxon>
    </lineage>
</organism>
<proteinExistence type="predicted"/>
<feature type="domain" description="G" evidence="1">
    <location>
        <begin position="2"/>
        <end position="151"/>
    </location>
</feature>
<evidence type="ECO:0000259" key="1">
    <source>
        <dbReference type="Pfam" id="PF01926"/>
    </source>
</evidence>
<sequence length="195" mass="22089">MKILIVGKPNVGKTMFVLQMAKLYKVENLIFTLIHHNGHKYKKKMDISEGFRTLVSEKANHTLNIHEFILPIKKGKGNVEITLLDSCGLLPIIHHVDEVREGMAQTLQHFKQATAVFHIIDSSSYVTDNLIDQEIYEFGLQQDNYLILANKIDLDSGQFSIPRVRNDYSQAIVVPISAKTGEGLQEVTKYVARLV</sequence>
<dbReference type="InterPro" id="IPR006073">
    <property type="entry name" value="GTP-bd"/>
</dbReference>
<reference evidence="2 3" key="1">
    <citation type="submission" date="2020-07" db="EMBL/GenBank/DDBJ databases">
        <title>Alkalicella. sp. LB2 genome.</title>
        <authorList>
            <person name="Postec A."/>
            <person name="Quemeneur M."/>
        </authorList>
    </citation>
    <scope>NUCLEOTIDE SEQUENCE [LARGE SCALE GENOMIC DNA]</scope>
    <source>
        <strain evidence="2 3">LB2</strain>
    </source>
</reference>
<protein>
    <submittedName>
        <fullName evidence="2">50S ribosome-binding GTPase</fullName>
    </submittedName>
</protein>
<dbReference type="InterPro" id="IPR027417">
    <property type="entry name" value="P-loop_NTPase"/>
</dbReference>
<dbReference type="Gene3D" id="3.40.50.300">
    <property type="entry name" value="P-loop containing nucleotide triphosphate hydrolases"/>
    <property type="match status" value="1"/>
</dbReference>
<name>A0A7G9WCV6_ALKCA</name>
<dbReference type="RefSeq" id="WP_213166911.1">
    <property type="nucleotide sequence ID" value="NZ_CP058559.1"/>
</dbReference>
<evidence type="ECO:0000313" key="2">
    <source>
        <dbReference type="EMBL" id="QNO16518.1"/>
    </source>
</evidence>
<gene>
    <name evidence="2" type="ORF">HYG86_17935</name>
</gene>
<keyword evidence="3" id="KW-1185">Reference proteome</keyword>
<dbReference type="GO" id="GO:0005525">
    <property type="term" value="F:GTP binding"/>
    <property type="evidence" value="ECO:0007669"/>
    <property type="project" value="InterPro"/>
</dbReference>
<dbReference type="Pfam" id="PF01926">
    <property type="entry name" value="MMR_HSR1"/>
    <property type="match status" value="1"/>
</dbReference>